<evidence type="ECO:0000313" key="6">
    <source>
        <dbReference type="Proteomes" id="UP001497480"/>
    </source>
</evidence>
<dbReference type="SUPFAM" id="SSF101148">
    <property type="entry name" value="Plant invertase/pectin methylesterase inhibitor"/>
    <property type="match status" value="1"/>
</dbReference>
<dbReference type="PANTHER" id="PTHR36710:SF20">
    <property type="entry name" value="PECTINESTERASE INHIBITOR DOMAIN PROTEIN"/>
    <property type="match status" value="1"/>
</dbReference>
<reference evidence="5 6" key="1">
    <citation type="submission" date="2024-03" db="EMBL/GenBank/DDBJ databases">
        <authorList>
            <person name="Martinez-Hernandez J."/>
        </authorList>
    </citation>
    <scope>NUCLEOTIDE SEQUENCE [LARGE SCALE GENOMIC DNA]</scope>
</reference>
<name>A0AAV1XL94_LUPLU</name>
<feature type="domain" description="Pectinesterase inhibitor" evidence="4">
    <location>
        <begin position="10"/>
        <end position="160"/>
    </location>
</feature>
<comment type="caution">
    <text evidence="5">The sequence shown here is derived from an EMBL/GenBank/DDBJ whole genome shotgun (WGS) entry which is preliminary data.</text>
</comment>
<dbReference type="Proteomes" id="UP001497480">
    <property type="component" value="Unassembled WGS sequence"/>
</dbReference>
<dbReference type="NCBIfam" id="TIGR01614">
    <property type="entry name" value="PME_inhib"/>
    <property type="match status" value="1"/>
</dbReference>
<evidence type="ECO:0000256" key="1">
    <source>
        <dbReference type="ARBA" id="ARBA00022729"/>
    </source>
</evidence>
<dbReference type="InterPro" id="IPR034086">
    <property type="entry name" value="PMEI_plant"/>
</dbReference>
<dbReference type="SMART" id="SM00856">
    <property type="entry name" value="PMEI"/>
    <property type="match status" value="1"/>
</dbReference>
<organism evidence="5 6">
    <name type="scientific">Lupinus luteus</name>
    <name type="common">European yellow lupine</name>
    <dbReference type="NCBI Taxonomy" id="3873"/>
    <lineage>
        <taxon>Eukaryota</taxon>
        <taxon>Viridiplantae</taxon>
        <taxon>Streptophyta</taxon>
        <taxon>Embryophyta</taxon>
        <taxon>Tracheophyta</taxon>
        <taxon>Spermatophyta</taxon>
        <taxon>Magnoliopsida</taxon>
        <taxon>eudicotyledons</taxon>
        <taxon>Gunneridae</taxon>
        <taxon>Pentapetalae</taxon>
        <taxon>rosids</taxon>
        <taxon>fabids</taxon>
        <taxon>Fabales</taxon>
        <taxon>Fabaceae</taxon>
        <taxon>Papilionoideae</taxon>
        <taxon>50 kb inversion clade</taxon>
        <taxon>genistoids sensu lato</taxon>
        <taxon>core genistoids</taxon>
        <taxon>Genisteae</taxon>
        <taxon>Lupinus</taxon>
    </lineage>
</organism>
<dbReference type="PANTHER" id="PTHR36710">
    <property type="entry name" value="PECTINESTERASE INHIBITOR-LIKE"/>
    <property type="match status" value="1"/>
</dbReference>
<keyword evidence="2" id="KW-1015">Disulfide bond</keyword>
<evidence type="ECO:0000259" key="4">
    <source>
        <dbReference type="SMART" id="SM00856"/>
    </source>
</evidence>
<dbReference type="Pfam" id="PF04043">
    <property type="entry name" value="PMEI"/>
    <property type="match status" value="1"/>
</dbReference>
<evidence type="ECO:0000256" key="3">
    <source>
        <dbReference type="ARBA" id="ARBA00038471"/>
    </source>
</evidence>
<accession>A0AAV1XL94</accession>
<dbReference type="FunFam" id="1.20.140.40:FF:000008">
    <property type="entry name" value="Invertase/pectin methylesterase inhibitor family protein"/>
    <property type="match status" value="1"/>
</dbReference>
<gene>
    <name evidence="5" type="ORF">LLUT_LOCUS23615</name>
</gene>
<sequence>MRIKPTSSASKVVDVNDICNQVRDPSLCSSILNSKPGGAKGADLISLAQYTIGVGRAKAIDTINLINTLITKSGSDPNAKNHYKSCLKHFSKEEGALNVIDYVEESLKKGDYLNMSAASRAIMIDIDDCISGEDTPYDDKSELPRYTDNVEKVAHIIVIISTYLIHN</sequence>
<keyword evidence="1" id="KW-0732">Signal</keyword>
<dbReference type="Gene3D" id="1.20.140.40">
    <property type="entry name" value="Invertase/pectin methylesterase inhibitor family protein"/>
    <property type="match status" value="1"/>
</dbReference>
<keyword evidence="6" id="KW-1185">Reference proteome</keyword>
<dbReference type="InterPro" id="IPR006501">
    <property type="entry name" value="Pectinesterase_inhib_dom"/>
</dbReference>
<dbReference type="AlphaFoldDB" id="A0AAV1XL94"/>
<evidence type="ECO:0000313" key="5">
    <source>
        <dbReference type="EMBL" id="CAL0322555.1"/>
    </source>
</evidence>
<dbReference type="InterPro" id="IPR052421">
    <property type="entry name" value="PCW_Enzyme_Inhibitor"/>
</dbReference>
<comment type="similarity">
    <text evidence="3">Belongs to the PMEI family.</text>
</comment>
<dbReference type="CDD" id="cd15797">
    <property type="entry name" value="PMEI"/>
    <property type="match status" value="1"/>
</dbReference>
<protein>
    <recommendedName>
        <fullName evidence="4">Pectinesterase inhibitor domain-containing protein</fullName>
    </recommendedName>
</protein>
<evidence type="ECO:0000256" key="2">
    <source>
        <dbReference type="ARBA" id="ARBA00023157"/>
    </source>
</evidence>
<dbReference type="EMBL" id="CAXHTB010000016">
    <property type="protein sequence ID" value="CAL0322555.1"/>
    <property type="molecule type" value="Genomic_DNA"/>
</dbReference>
<dbReference type="GO" id="GO:0046910">
    <property type="term" value="F:pectinesterase inhibitor activity"/>
    <property type="evidence" value="ECO:0007669"/>
    <property type="project" value="InterPro"/>
</dbReference>
<dbReference type="InterPro" id="IPR035513">
    <property type="entry name" value="Invertase/methylesterase_inhib"/>
</dbReference>
<proteinExistence type="inferred from homology"/>